<proteinExistence type="inferred from homology"/>
<feature type="region of interest" description="Disordered" evidence="11">
    <location>
        <begin position="44"/>
        <end position="66"/>
    </location>
</feature>
<dbReference type="CDD" id="cd00086">
    <property type="entry name" value="homeodomain"/>
    <property type="match status" value="1"/>
</dbReference>
<evidence type="ECO:0000259" key="12">
    <source>
        <dbReference type="PROSITE" id="PS50071"/>
    </source>
</evidence>
<feature type="region of interest" description="Disordered" evidence="11">
    <location>
        <begin position="181"/>
        <end position="202"/>
    </location>
</feature>
<dbReference type="Proteomes" id="UP001443914">
    <property type="component" value="Unassembled WGS sequence"/>
</dbReference>
<dbReference type="InterPro" id="IPR009057">
    <property type="entry name" value="Homeodomain-like_sf"/>
</dbReference>
<accession>A0AAW1I703</accession>
<keyword evidence="4 9" id="KW-0238">DNA-binding</keyword>
<evidence type="ECO:0000256" key="8">
    <source>
        <dbReference type="ARBA" id="ARBA00024040"/>
    </source>
</evidence>
<dbReference type="AlphaFoldDB" id="A0AAW1I703"/>
<dbReference type="PANTHER" id="PTHR45940">
    <property type="entry name" value="WUSCHEL-RELATED HOMEOBOX 1-RELATED"/>
    <property type="match status" value="1"/>
</dbReference>
<evidence type="ECO:0000256" key="1">
    <source>
        <dbReference type="ARBA" id="ARBA00004123"/>
    </source>
</evidence>
<keyword evidence="5 9" id="KW-0371">Homeobox</keyword>
<evidence type="ECO:0000256" key="5">
    <source>
        <dbReference type="ARBA" id="ARBA00023155"/>
    </source>
</evidence>
<dbReference type="PANTHER" id="PTHR45940:SF13">
    <property type="entry name" value="WUSCHEL-RELATED HOMEOBOX 1"/>
    <property type="match status" value="1"/>
</dbReference>
<evidence type="ECO:0000256" key="11">
    <source>
        <dbReference type="SAM" id="MobiDB-lite"/>
    </source>
</evidence>
<comment type="similarity">
    <text evidence="8">Belongs to the WUS homeobox family.</text>
</comment>
<protein>
    <recommendedName>
        <fullName evidence="12">Homeobox domain-containing protein</fullName>
    </recommendedName>
</protein>
<dbReference type="GO" id="GO:0099402">
    <property type="term" value="P:plant organ development"/>
    <property type="evidence" value="ECO:0007669"/>
    <property type="project" value="InterPro"/>
</dbReference>
<comment type="subcellular location">
    <subcellularLocation>
        <location evidence="1 9 10">Nucleus</location>
    </subcellularLocation>
</comment>
<dbReference type="GO" id="GO:0003700">
    <property type="term" value="F:DNA-binding transcription factor activity"/>
    <property type="evidence" value="ECO:0007669"/>
    <property type="project" value="InterPro"/>
</dbReference>
<evidence type="ECO:0000256" key="4">
    <source>
        <dbReference type="ARBA" id="ARBA00023125"/>
    </source>
</evidence>
<name>A0AAW1I703_SAPOF</name>
<feature type="DNA-binding region" description="Homeobox" evidence="9">
    <location>
        <begin position="74"/>
        <end position="138"/>
    </location>
</feature>
<dbReference type="GO" id="GO:0005634">
    <property type="term" value="C:nucleus"/>
    <property type="evidence" value="ECO:0007669"/>
    <property type="project" value="UniProtKB-SubCell"/>
</dbReference>
<keyword evidence="7 9" id="KW-0539">Nucleus</keyword>
<evidence type="ECO:0000256" key="6">
    <source>
        <dbReference type="ARBA" id="ARBA00023163"/>
    </source>
</evidence>
<reference evidence="13" key="1">
    <citation type="submission" date="2024-03" db="EMBL/GenBank/DDBJ databases">
        <title>WGS assembly of Saponaria officinalis var. Norfolk2.</title>
        <authorList>
            <person name="Jenkins J."/>
            <person name="Shu S."/>
            <person name="Grimwood J."/>
            <person name="Barry K."/>
            <person name="Goodstein D."/>
            <person name="Schmutz J."/>
            <person name="Leebens-Mack J."/>
            <person name="Osbourn A."/>
        </authorList>
    </citation>
    <scope>NUCLEOTIDE SEQUENCE [LARGE SCALE GENOMIC DNA]</scope>
    <source>
        <strain evidence="13">JIC</strain>
    </source>
</reference>
<evidence type="ECO:0000256" key="2">
    <source>
        <dbReference type="ARBA" id="ARBA00022473"/>
    </source>
</evidence>
<feature type="domain" description="Homeobox" evidence="12">
    <location>
        <begin position="72"/>
        <end position="137"/>
    </location>
</feature>
<dbReference type="SMART" id="SM00389">
    <property type="entry name" value="HOX"/>
    <property type="match status" value="1"/>
</dbReference>
<gene>
    <name evidence="13" type="ORF">RND81_10G207800</name>
</gene>
<keyword evidence="14" id="KW-1185">Reference proteome</keyword>
<evidence type="ECO:0000256" key="10">
    <source>
        <dbReference type="RuleBase" id="RU000682"/>
    </source>
</evidence>
<evidence type="ECO:0000256" key="3">
    <source>
        <dbReference type="ARBA" id="ARBA00023015"/>
    </source>
</evidence>
<sequence>MTGYKEVFGEELNLGYPLYQRIHNPRPLIPKSYLNSSYLNRLPHHHHNLGTNKGDEGNNHNNNSKDNVTVSQVMVSSRWNPTPEQLTALEELYRCGTRTPSAEQIQHITAQLGRYGKIEGKNVFYWFQNHKARERQKRRRQLTSTTTIHANHSRDNAHKGQGAAKIGFQDDEKSCKRAPFINNKEYDPPIESEVGTRKADKSKNSSNYNECLQFHETCAQLQHNNNLCQNHTNNPFILSQHNTNVNNNNNNNIISTTNNNVNINVQQPSLELNVSAKTTSCVTLQLFPLLEQDDVNDDDDDDLKMKKDIEIVPSLVNNDDERIMSCMDSTDFVPYYQFL</sequence>
<dbReference type="GO" id="GO:0003677">
    <property type="term" value="F:DNA binding"/>
    <property type="evidence" value="ECO:0007669"/>
    <property type="project" value="UniProtKB-UniRule"/>
</dbReference>
<dbReference type="PROSITE" id="PS50071">
    <property type="entry name" value="HOMEOBOX_2"/>
    <property type="match status" value="1"/>
</dbReference>
<evidence type="ECO:0000256" key="7">
    <source>
        <dbReference type="ARBA" id="ARBA00023242"/>
    </source>
</evidence>
<organism evidence="13 14">
    <name type="scientific">Saponaria officinalis</name>
    <name type="common">Common soapwort</name>
    <name type="synonym">Lychnis saponaria</name>
    <dbReference type="NCBI Taxonomy" id="3572"/>
    <lineage>
        <taxon>Eukaryota</taxon>
        <taxon>Viridiplantae</taxon>
        <taxon>Streptophyta</taxon>
        <taxon>Embryophyta</taxon>
        <taxon>Tracheophyta</taxon>
        <taxon>Spermatophyta</taxon>
        <taxon>Magnoliopsida</taxon>
        <taxon>eudicotyledons</taxon>
        <taxon>Gunneridae</taxon>
        <taxon>Pentapetalae</taxon>
        <taxon>Caryophyllales</taxon>
        <taxon>Caryophyllaceae</taxon>
        <taxon>Caryophylleae</taxon>
        <taxon>Saponaria</taxon>
    </lineage>
</organism>
<dbReference type="FunFam" id="1.10.10.60:FF:000146">
    <property type="entry name" value="WUSCHEL-related homeobox 4"/>
    <property type="match status" value="1"/>
</dbReference>
<keyword evidence="3" id="KW-0805">Transcription regulation</keyword>
<evidence type="ECO:0000313" key="13">
    <source>
        <dbReference type="EMBL" id="KAK9684404.1"/>
    </source>
</evidence>
<dbReference type="EMBL" id="JBDFQZ010000010">
    <property type="protein sequence ID" value="KAK9684404.1"/>
    <property type="molecule type" value="Genomic_DNA"/>
</dbReference>
<dbReference type="Gene3D" id="1.10.10.60">
    <property type="entry name" value="Homeodomain-like"/>
    <property type="match status" value="1"/>
</dbReference>
<dbReference type="InterPro" id="IPR044555">
    <property type="entry name" value="WUSCHEL-like"/>
</dbReference>
<comment type="caution">
    <text evidence="13">The sequence shown here is derived from an EMBL/GenBank/DDBJ whole genome shotgun (WGS) entry which is preliminary data.</text>
</comment>
<dbReference type="Pfam" id="PF00046">
    <property type="entry name" value="Homeodomain"/>
    <property type="match status" value="1"/>
</dbReference>
<dbReference type="InterPro" id="IPR001356">
    <property type="entry name" value="HD"/>
</dbReference>
<evidence type="ECO:0000313" key="14">
    <source>
        <dbReference type="Proteomes" id="UP001443914"/>
    </source>
</evidence>
<evidence type="ECO:0000256" key="9">
    <source>
        <dbReference type="PROSITE-ProRule" id="PRU00108"/>
    </source>
</evidence>
<keyword evidence="2" id="KW-0217">Developmental protein</keyword>
<keyword evidence="6" id="KW-0804">Transcription</keyword>
<dbReference type="SUPFAM" id="SSF46689">
    <property type="entry name" value="Homeodomain-like"/>
    <property type="match status" value="1"/>
</dbReference>